<dbReference type="InterPro" id="IPR036291">
    <property type="entry name" value="NAD(P)-bd_dom_sf"/>
</dbReference>
<dbReference type="SUPFAM" id="SSF51735">
    <property type="entry name" value="NAD(P)-binding Rossmann-fold domains"/>
    <property type="match status" value="1"/>
</dbReference>
<name>A0ABQ8KIT0_9APHY</name>
<reference evidence="1 2" key="1">
    <citation type="journal article" date="2021" name="Environ. Microbiol.">
        <title>Gene family expansions and transcriptome signatures uncover fungal adaptations to wood decay.</title>
        <authorList>
            <person name="Hage H."/>
            <person name="Miyauchi S."/>
            <person name="Viragh M."/>
            <person name="Drula E."/>
            <person name="Min B."/>
            <person name="Chaduli D."/>
            <person name="Navarro D."/>
            <person name="Favel A."/>
            <person name="Norest M."/>
            <person name="Lesage-Meessen L."/>
            <person name="Balint B."/>
            <person name="Merenyi Z."/>
            <person name="de Eugenio L."/>
            <person name="Morin E."/>
            <person name="Martinez A.T."/>
            <person name="Baldrian P."/>
            <person name="Stursova M."/>
            <person name="Martinez M.J."/>
            <person name="Novotny C."/>
            <person name="Magnuson J.K."/>
            <person name="Spatafora J.W."/>
            <person name="Maurice S."/>
            <person name="Pangilinan J."/>
            <person name="Andreopoulos W."/>
            <person name="LaButti K."/>
            <person name="Hundley H."/>
            <person name="Na H."/>
            <person name="Kuo A."/>
            <person name="Barry K."/>
            <person name="Lipzen A."/>
            <person name="Henrissat B."/>
            <person name="Riley R."/>
            <person name="Ahrendt S."/>
            <person name="Nagy L.G."/>
            <person name="Grigoriev I.V."/>
            <person name="Martin F."/>
            <person name="Rosso M.N."/>
        </authorList>
    </citation>
    <scope>NUCLEOTIDE SEQUENCE [LARGE SCALE GENOMIC DNA]</scope>
    <source>
        <strain evidence="1 2">CIRM-BRFM 1785</strain>
    </source>
</reference>
<dbReference type="RefSeq" id="XP_047779914.1">
    <property type="nucleotide sequence ID" value="XM_047927365.1"/>
</dbReference>
<gene>
    <name evidence="1" type="ORF">C8Q71DRAFT_857053</name>
</gene>
<comment type="caution">
    <text evidence="1">The sequence shown here is derived from an EMBL/GenBank/DDBJ whole genome shotgun (WGS) entry which is preliminary data.</text>
</comment>
<keyword evidence="2" id="KW-1185">Reference proteome</keyword>
<dbReference type="PANTHER" id="PTHR11510">
    <property type="entry name" value="MYO-INOSITOL-1 PHOSPHATE SYNTHASE"/>
    <property type="match status" value="1"/>
</dbReference>
<proteinExistence type="predicted"/>
<dbReference type="GeneID" id="72008097"/>
<dbReference type="Pfam" id="PF07994">
    <property type="entry name" value="NAD_binding_5"/>
    <property type="match status" value="1"/>
</dbReference>
<dbReference type="EMBL" id="JADCUA010000008">
    <property type="protein sequence ID" value="KAH9837876.1"/>
    <property type="molecule type" value="Genomic_DNA"/>
</dbReference>
<accession>A0ABQ8KIT0</accession>
<evidence type="ECO:0000313" key="2">
    <source>
        <dbReference type="Proteomes" id="UP000814176"/>
    </source>
</evidence>
<protein>
    <submittedName>
        <fullName evidence="1">Uncharacterized protein</fullName>
    </submittedName>
</protein>
<dbReference type="InterPro" id="IPR002587">
    <property type="entry name" value="Myo-inos-1-P_Synthase"/>
</dbReference>
<evidence type="ECO:0000313" key="1">
    <source>
        <dbReference type="EMBL" id="KAH9837876.1"/>
    </source>
</evidence>
<organism evidence="1 2">
    <name type="scientific">Rhodofomes roseus</name>
    <dbReference type="NCBI Taxonomy" id="34475"/>
    <lineage>
        <taxon>Eukaryota</taxon>
        <taxon>Fungi</taxon>
        <taxon>Dikarya</taxon>
        <taxon>Basidiomycota</taxon>
        <taxon>Agaricomycotina</taxon>
        <taxon>Agaricomycetes</taxon>
        <taxon>Polyporales</taxon>
        <taxon>Rhodofomes</taxon>
    </lineage>
</organism>
<sequence>MLQVSPSTLFAVTAILEGEPFVNSTPRDTFVPGTIQLATSGSDLKPGQTKLKSLSAELQFNSKESSKSSIVDDMADANHLLFKCPEPGANR</sequence>
<dbReference type="Gene3D" id="3.40.50.720">
    <property type="entry name" value="NAD(P)-binding Rossmann-like Domain"/>
    <property type="match status" value="1"/>
</dbReference>
<dbReference type="Proteomes" id="UP000814176">
    <property type="component" value="Unassembled WGS sequence"/>
</dbReference>